<feature type="compositionally biased region" description="Polar residues" evidence="2">
    <location>
        <begin position="491"/>
        <end position="507"/>
    </location>
</feature>
<dbReference type="PROSITE" id="PS51257">
    <property type="entry name" value="PROKAR_LIPOPROTEIN"/>
    <property type="match status" value="1"/>
</dbReference>
<evidence type="ECO:0000256" key="1">
    <source>
        <dbReference type="SAM" id="Coils"/>
    </source>
</evidence>
<dbReference type="Proteomes" id="UP000189857">
    <property type="component" value="Unassembled WGS sequence"/>
</dbReference>
<dbReference type="PANTHER" id="PTHR30469:SF33">
    <property type="entry name" value="SLR1207 PROTEIN"/>
    <property type="match status" value="1"/>
</dbReference>
<feature type="compositionally biased region" description="Basic and acidic residues" evidence="2">
    <location>
        <begin position="532"/>
        <end position="554"/>
    </location>
</feature>
<dbReference type="Gene3D" id="2.40.420.20">
    <property type="match status" value="1"/>
</dbReference>
<feature type="coiled-coil region" evidence="1">
    <location>
        <begin position="447"/>
        <end position="474"/>
    </location>
</feature>
<keyword evidence="3" id="KW-0732">Signal</keyword>
<evidence type="ECO:0000256" key="3">
    <source>
        <dbReference type="SAM" id="SignalP"/>
    </source>
</evidence>
<dbReference type="PANTHER" id="PTHR30469">
    <property type="entry name" value="MULTIDRUG RESISTANCE PROTEIN MDTA"/>
    <property type="match status" value="1"/>
</dbReference>
<feature type="compositionally biased region" description="Polar residues" evidence="2">
    <location>
        <begin position="844"/>
        <end position="866"/>
    </location>
</feature>
<accession>A0A1T4M1W8</accession>
<feature type="signal peptide" evidence="3">
    <location>
        <begin position="1"/>
        <end position="28"/>
    </location>
</feature>
<evidence type="ECO:0000256" key="2">
    <source>
        <dbReference type="SAM" id="MobiDB-lite"/>
    </source>
</evidence>
<protein>
    <submittedName>
        <fullName evidence="4">Multidrug efflux pump subunit AcrA (Membrane-fusion protein)</fullName>
    </submittedName>
</protein>
<name>A0A1T4M1W8_9FIRM</name>
<feature type="chain" id="PRO_5039278184" evidence="3">
    <location>
        <begin position="29"/>
        <end position="866"/>
    </location>
</feature>
<evidence type="ECO:0000313" key="5">
    <source>
        <dbReference type="Proteomes" id="UP000189857"/>
    </source>
</evidence>
<keyword evidence="5" id="KW-1185">Reference proteome</keyword>
<keyword evidence="1" id="KW-0175">Coiled coil</keyword>
<gene>
    <name evidence="4" type="ORF">SAMN02745110_01058</name>
</gene>
<dbReference type="GO" id="GO:1990281">
    <property type="term" value="C:efflux pump complex"/>
    <property type="evidence" value="ECO:0007669"/>
    <property type="project" value="TreeGrafter"/>
</dbReference>
<feature type="region of interest" description="Disordered" evidence="2">
    <location>
        <begin position="477"/>
        <end position="554"/>
    </location>
</feature>
<sequence>MKKLLRNKINIKCLLMAFIMTISTFSISGCGKKSYDEPELLEPKNAMVTFEKPALRELKKIDYLVGTVVPKEYPVFTTENISISNMKVKVGDYVKKGDIIAEGLMLSEEEKLNDIAESINNERSQKSISNDKTDLDIQGKRYDYDEAEVNGDYDAMEKAEMEIELCEEDRRYENELYDRTINEKTKNYDELKDKIDKSYIVATHSGYVTYVKELATSSVALPNEVVAVISDYDDPYIICRDSNIINTDCDDYDEIYTYVDGKKVEAKEIKYSQNVKSLASINNSGLPLKFTTKDIKKYKMGQNVFIILKETLAKDALSICMNCIKYEGTIAYVYVKNNESVERRDIELGENDGQYVEVKYGLDLDDEVHTELSNVKPSTYKDYTITTEDFISEVKSKNINTKNTNIYGFYNKHNNVVFESIDVEFGQEVKKGDLLFTYKTDITAATIKECEQRIRSLQQNHEDALEMYSQLRENIENPPIKEENVPGIYNTDDSQSNPLNNSNDQNASPSIDSDIVPDDKKLATPNDATSSDAKKHNEESTENNKDEKNKDEIQKPVIPERKVLYAEERKDLSLQSLDYDISLENLIYDSMLKSLQKNLDLMKENNDGNGIISVYSDRDGIVKLINPYIHLGKFYSEKQHVVSIGDDSYNEVVVEMRKIRKKNENTSYVGEVPEYPMKQAELGREISVEFNGKIYKTKSIGFSGVVNQNGVYGRAIYPVEQDGKVFIVSCTPNEGFDDQFHIEKFKEDFNYEEAFQSRADGDLMIHFNFNEFYDIPLIDAGVVYTEMFHKTELTYVWKKVGDEVVKEYVKLAPIKDEKGNNLSKYMILDGIEVGDVVIREISDDSSSGTNPEADTQTSETEINTEE</sequence>
<dbReference type="GO" id="GO:0015562">
    <property type="term" value="F:efflux transmembrane transporter activity"/>
    <property type="evidence" value="ECO:0007669"/>
    <property type="project" value="TreeGrafter"/>
</dbReference>
<feature type="region of interest" description="Disordered" evidence="2">
    <location>
        <begin position="842"/>
        <end position="866"/>
    </location>
</feature>
<reference evidence="4 5" key="1">
    <citation type="submission" date="2017-02" db="EMBL/GenBank/DDBJ databases">
        <authorList>
            <person name="Peterson S.W."/>
        </authorList>
    </citation>
    <scope>NUCLEOTIDE SEQUENCE [LARGE SCALE GENOMIC DNA]</scope>
    <source>
        <strain evidence="4 5">ATCC 17233</strain>
    </source>
</reference>
<evidence type="ECO:0000313" key="4">
    <source>
        <dbReference type="EMBL" id="SJZ60921.1"/>
    </source>
</evidence>
<proteinExistence type="predicted"/>
<dbReference type="AlphaFoldDB" id="A0A1T4M1W8"/>
<organism evidence="4 5">
    <name type="scientific">Eubacterium ruminantium</name>
    <dbReference type="NCBI Taxonomy" id="42322"/>
    <lineage>
        <taxon>Bacteria</taxon>
        <taxon>Bacillati</taxon>
        <taxon>Bacillota</taxon>
        <taxon>Clostridia</taxon>
        <taxon>Eubacteriales</taxon>
        <taxon>Eubacteriaceae</taxon>
        <taxon>Eubacterium</taxon>
    </lineage>
</organism>
<dbReference type="EMBL" id="FUXA01000006">
    <property type="protein sequence ID" value="SJZ60921.1"/>
    <property type="molecule type" value="Genomic_DNA"/>
</dbReference>